<feature type="compositionally biased region" description="Basic and acidic residues" evidence="1">
    <location>
        <begin position="1"/>
        <end position="10"/>
    </location>
</feature>
<evidence type="ECO:0000313" key="2">
    <source>
        <dbReference type="EMBL" id="KAF5779665.1"/>
    </source>
</evidence>
<dbReference type="AlphaFoldDB" id="A0A9K3HK23"/>
<sequence length="80" mass="9394">MDKTESKMEDVSVLQIAPAPAPTTDVSVKEETKEETHPPKDVTIKHEEIQEIPEDVDLDDEKWWRDNMDEILEMFKPYDH</sequence>
<dbReference type="Proteomes" id="UP000215914">
    <property type="component" value="Unassembled WGS sequence"/>
</dbReference>
<reference evidence="2" key="1">
    <citation type="journal article" date="2017" name="Nature">
        <title>The sunflower genome provides insights into oil metabolism, flowering and Asterid evolution.</title>
        <authorList>
            <person name="Badouin H."/>
            <person name="Gouzy J."/>
            <person name="Grassa C.J."/>
            <person name="Murat F."/>
            <person name="Staton S.E."/>
            <person name="Cottret L."/>
            <person name="Lelandais-Briere C."/>
            <person name="Owens G.L."/>
            <person name="Carrere S."/>
            <person name="Mayjonade B."/>
            <person name="Legrand L."/>
            <person name="Gill N."/>
            <person name="Kane N.C."/>
            <person name="Bowers J.E."/>
            <person name="Hubner S."/>
            <person name="Bellec A."/>
            <person name="Berard A."/>
            <person name="Berges H."/>
            <person name="Blanchet N."/>
            <person name="Boniface M.C."/>
            <person name="Brunel D."/>
            <person name="Catrice O."/>
            <person name="Chaidir N."/>
            <person name="Claudel C."/>
            <person name="Donnadieu C."/>
            <person name="Faraut T."/>
            <person name="Fievet G."/>
            <person name="Helmstetter N."/>
            <person name="King M."/>
            <person name="Knapp S.J."/>
            <person name="Lai Z."/>
            <person name="Le Paslier M.C."/>
            <person name="Lippi Y."/>
            <person name="Lorenzon L."/>
            <person name="Mandel J.R."/>
            <person name="Marage G."/>
            <person name="Marchand G."/>
            <person name="Marquand E."/>
            <person name="Bret-Mestries E."/>
            <person name="Morien E."/>
            <person name="Nambeesan S."/>
            <person name="Nguyen T."/>
            <person name="Pegot-Espagnet P."/>
            <person name="Pouilly N."/>
            <person name="Raftis F."/>
            <person name="Sallet E."/>
            <person name="Schiex T."/>
            <person name="Thomas J."/>
            <person name="Vandecasteele C."/>
            <person name="Vares D."/>
            <person name="Vear F."/>
            <person name="Vautrin S."/>
            <person name="Crespi M."/>
            <person name="Mangin B."/>
            <person name="Burke J.M."/>
            <person name="Salse J."/>
            <person name="Munos S."/>
            <person name="Vincourt P."/>
            <person name="Rieseberg L.H."/>
            <person name="Langlade N.B."/>
        </authorList>
    </citation>
    <scope>NUCLEOTIDE SEQUENCE</scope>
    <source>
        <tissue evidence="2">Leaves</tissue>
    </source>
</reference>
<evidence type="ECO:0000313" key="3">
    <source>
        <dbReference type="Proteomes" id="UP000215914"/>
    </source>
</evidence>
<feature type="region of interest" description="Disordered" evidence="1">
    <location>
        <begin position="1"/>
        <end position="42"/>
    </location>
</feature>
<keyword evidence="3" id="KW-1185">Reference proteome</keyword>
<dbReference type="Gramene" id="mRNA:HanXRQr2_Chr12g0562221">
    <property type="protein sequence ID" value="mRNA:HanXRQr2_Chr12g0562221"/>
    <property type="gene ID" value="HanXRQr2_Chr12g0562221"/>
</dbReference>
<evidence type="ECO:0000256" key="1">
    <source>
        <dbReference type="SAM" id="MobiDB-lite"/>
    </source>
</evidence>
<accession>A0A9K3HK23</accession>
<proteinExistence type="predicted"/>
<reference evidence="2" key="2">
    <citation type="submission" date="2020-06" db="EMBL/GenBank/DDBJ databases">
        <title>Helianthus annuus Genome sequencing and assembly Release 2.</title>
        <authorList>
            <person name="Gouzy J."/>
            <person name="Langlade N."/>
            <person name="Munos S."/>
        </authorList>
    </citation>
    <scope>NUCLEOTIDE SEQUENCE</scope>
    <source>
        <tissue evidence="2">Leaves</tissue>
    </source>
</reference>
<comment type="caution">
    <text evidence="2">The sequence shown here is derived from an EMBL/GenBank/DDBJ whole genome shotgun (WGS) entry which is preliminary data.</text>
</comment>
<name>A0A9K3HK23_HELAN</name>
<protein>
    <submittedName>
        <fullName evidence="2">Uncharacterized protein</fullName>
    </submittedName>
</protein>
<dbReference type="EMBL" id="MNCJ02000327">
    <property type="protein sequence ID" value="KAF5779665.1"/>
    <property type="molecule type" value="Genomic_DNA"/>
</dbReference>
<organism evidence="2 3">
    <name type="scientific">Helianthus annuus</name>
    <name type="common">Common sunflower</name>
    <dbReference type="NCBI Taxonomy" id="4232"/>
    <lineage>
        <taxon>Eukaryota</taxon>
        <taxon>Viridiplantae</taxon>
        <taxon>Streptophyta</taxon>
        <taxon>Embryophyta</taxon>
        <taxon>Tracheophyta</taxon>
        <taxon>Spermatophyta</taxon>
        <taxon>Magnoliopsida</taxon>
        <taxon>eudicotyledons</taxon>
        <taxon>Gunneridae</taxon>
        <taxon>Pentapetalae</taxon>
        <taxon>asterids</taxon>
        <taxon>campanulids</taxon>
        <taxon>Asterales</taxon>
        <taxon>Asteraceae</taxon>
        <taxon>Asteroideae</taxon>
        <taxon>Heliantheae alliance</taxon>
        <taxon>Heliantheae</taxon>
        <taxon>Helianthus</taxon>
    </lineage>
</organism>
<gene>
    <name evidence="2" type="ORF">HanXRQr2_Chr12g0562221</name>
</gene>
<feature type="compositionally biased region" description="Basic and acidic residues" evidence="1">
    <location>
        <begin position="27"/>
        <end position="42"/>
    </location>
</feature>